<proteinExistence type="predicted"/>
<evidence type="ECO:0000313" key="1">
    <source>
        <dbReference type="EMBL" id="KXX97189.1"/>
    </source>
</evidence>
<name>A0A150B414_BACCE</name>
<accession>A0A150B414</accession>
<comment type="caution">
    <text evidence="1">The sequence shown here is derived from an EMBL/GenBank/DDBJ whole genome shotgun (WGS) entry which is preliminary data.</text>
</comment>
<reference evidence="1 2" key="1">
    <citation type="submission" date="2015-12" db="EMBL/GenBank/DDBJ databases">
        <title>Bacillus cereus Group isolate.</title>
        <authorList>
            <person name="Kovac J."/>
        </authorList>
    </citation>
    <scope>NUCLEOTIDE SEQUENCE [LARGE SCALE GENOMIC DNA]</scope>
    <source>
        <strain evidence="1 2">FSL W8-0275</strain>
    </source>
</reference>
<dbReference type="AlphaFoldDB" id="A0A150B414"/>
<protein>
    <submittedName>
        <fullName evidence="1">Uncharacterized protein</fullName>
    </submittedName>
</protein>
<sequence length="257" mass="30112">MKTIEKIVDELTADNLEERKAVLKNHILLMKYGMEHHELKEEEMTEISKWVQGRDQLRKDVPELRDLHLIKKFQAVLDEFIHSIILNGYVEDAVEILESVLKSMGAVAHIVKVMFVGKMIVDRNSLEMVEVLKRECYNLMEQRAVVGLHAQIFHVLGFVHSIQFDLEERSQEHGRVVVGLLTDFKTDELKSVQQFQTEDHIPEVKSMVSKGYGIELQRRIYMWKSLTFIFTSPYALEKMYKEIYAENDNMGKEQKEK</sequence>
<dbReference type="PATRIC" id="fig|1396.432.peg.634"/>
<dbReference type="RefSeq" id="WP_017561462.1">
    <property type="nucleotide sequence ID" value="NZ_JARPVK010000013.1"/>
</dbReference>
<gene>
    <name evidence="1" type="ORF">AT274_21395</name>
</gene>
<organism evidence="1 2">
    <name type="scientific">Bacillus cereus</name>
    <dbReference type="NCBI Taxonomy" id="1396"/>
    <lineage>
        <taxon>Bacteria</taxon>
        <taxon>Bacillati</taxon>
        <taxon>Bacillota</taxon>
        <taxon>Bacilli</taxon>
        <taxon>Bacillales</taxon>
        <taxon>Bacillaceae</taxon>
        <taxon>Bacillus</taxon>
        <taxon>Bacillus cereus group</taxon>
    </lineage>
</organism>
<dbReference type="EMBL" id="LOMT01000095">
    <property type="protein sequence ID" value="KXX97189.1"/>
    <property type="molecule type" value="Genomic_DNA"/>
</dbReference>
<evidence type="ECO:0000313" key="2">
    <source>
        <dbReference type="Proteomes" id="UP000075591"/>
    </source>
</evidence>
<dbReference type="Proteomes" id="UP000075591">
    <property type="component" value="Unassembled WGS sequence"/>
</dbReference>